<dbReference type="EMBL" id="JABFUD020000025">
    <property type="protein sequence ID" value="KAI5059376.1"/>
    <property type="molecule type" value="Genomic_DNA"/>
</dbReference>
<evidence type="ECO:0000313" key="3">
    <source>
        <dbReference type="Proteomes" id="UP000886520"/>
    </source>
</evidence>
<keyword evidence="1" id="KW-1133">Transmembrane helix</keyword>
<protein>
    <submittedName>
        <fullName evidence="2">Uncharacterized protein</fullName>
    </submittedName>
</protein>
<keyword evidence="1" id="KW-0472">Membrane</keyword>
<keyword evidence="1" id="KW-0812">Transmembrane</keyword>
<reference evidence="2" key="1">
    <citation type="submission" date="2021-01" db="EMBL/GenBank/DDBJ databases">
        <title>Adiantum capillus-veneris genome.</title>
        <authorList>
            <person name="Fang Y."/>
            <person name="Liao Q."/>
        </authorList>
    </citation>
    <scope>NUCLEOTIDE SEQUENCE</scope>
    <source>
        <strain evidence="2">H3</strain>
        <tissue evidence="2">Leaf</tissue>
    </source>
</reference>
<comment type="caution">
    <text evidence="2">The sequence shown here is derived from an EMBL/GenBank/DDBJ whole genome shotgun (WGS) entry which is preliminary data.</text>
</comment>
<name>A0A9D4U0L5_ADICA</name>
<gene>
    <name evidence="2" type="ORF">GOP47_0025695</name>
</gene>
<sequence length="152" mass="17338">MPLVRTSEKSNLKDMVRPFAWLKHIFLCLRSPINGLEIMYEVSGHKVQGRLVQRGQPVTGIPSSKEGRADEGTSLQRTCHEGLLAKFTRVRWCVVELFFSGGCAMPCVLFLFWQQLLYGQVQRPCWSILFASFLQAARIYRDNSSSIKTNLL</sequence>
<proteinExistence type="predicted"/>
<feature type="transmembrane region" description="Helical" evidence="1">
    <location>
        <begin position="92"/>
        <end position="113"/>
    </location>
</feature>
<dbReference type="Proteomes" id="UP000886520">
    <property type="component" value="Chromosome 25"/>
</dbReference>
<keyword evidence="3" id="KW-1185">Reference proteome</keyword>
<dbReference type="AlphaFoldDB" id="A0A9D4U0L5"/>
<evidence type="ECO:0000313" key="2">
    <source>
        <dbReference type="EMBL" id="KAI5059376.1"/>
    </source>
</evidence>
<accession>A0A9D4U0L5</accession>
<organism evidence="2 3">
    <name type="scientific">Adiantum capillus-veneris</name>
    <name type="common">Maidenhair fern</name>
    <dbReference type="NCBI Taxonomy" id="13818"/>
    <lineage>
        <taxon>Eukaryota</taxon>
        <taxon>Viridiplantae</taxon>
        <taxon>Streptophyta</taxon>
        <taxon>Embryophyta</taxon>
        <taxon>Tracheophyta</taxon>
        <taxon>Polypodiopsida</taxon>
        <taxon>Polypodiidae</taxon>
        <taxon>Polypodiales</taxon>
        <taxon>Pteridineae</taxon>
        <taxon>Pteridaceae</taxon>
        <taxon>Vittarioideae</taxon>
        <taxon>Adiantum</taxon>
    </lineage>
</organism>
<evidence type="ECO:0000256" key="1">
    <source>
        <dbReference type="SAM" id="Phobius"/>
    </source>
</evidence>